<evidence type="ECO:0000256" key="1">
    <source>
        <dbReference type="SAM" id="Phobius"/>
    </source>
</evidence>
<dbReference type="RefSeq" id="WP_229812390.1">
    <property type="nucleotide sequence ID" value="NZ_BMRE01000004.1"/>
</dbReference>
<dbReference type="EMBL" id="BMRE01000004">
    <property type="protein sequence ID" value="GGU26990.1"/>
    <property type="molecule type" value="Genomic_DNA"/>
</dbReference>
<comment type="caution">
    <text evidence="2">The sequence shown here is derived from an EMBL/GenBank/DDBJ whole genome shotgun (WGS) entry which is preliminary data.</text>
</comment>
<feature type="transmembrane region" description="Helical" evidence="1">
    <location>
        <begin position="32"/>
        <end position="51"/>
    </location>
</feature>
<reference evidence="3" key="1">
    <citation type="journal article" date="2019" name="Int. J. Syst. Evol. Microbiol.">
        <title>The Global Catalogue of Microorganisms (GCM) 10K type strain sequencing project: providing services to taxonomists for standard genome sequencing and annotation.</title>
        <authorList>
            <consortium name="The Broad Institute Genomics Platform"/>
            <consortium name="The Broad Institute Genome Sequencing Center for Infectious Disease"/>
            <person name="Wu L."/>
            <person name="Ma J."/>
        </authorList>
    </citation>
    <scope>NUCLEOTIDE SEQUENCE [LARGE SCALE GENOMIC DNA]</scope>
    <source>
        <strain evidence="3">JCM 3296</strain>
    </source>
</reference>
<keyword evidence="1" id="KW-1133">Transmembrane helix</keyword>
<gene>
    <name evidence="2" type="ORF">GCM10010178_19340</name>
</gene>
<protein>
    <submittedName>
        <fullName evidence="2">Uncharacterized protein</fullName>
    </submittedName>
</protein>
<dbReference type="Pfam" id="PF10935">
    <property type="entry name" value="DUF2637"/>
    <property type="match status" value="1"/>
</dbReference>
<accession>A0ABQ2UEI8</accession>
<evidence type="ECO:0000313" key="2">
    <source>
        <dbReference type="EMBL" id="GGU26990.1"/>
    </source>
</evidence>
<dbReference type="Proteomes" id="UP000649573">
    <property type="component" value="Unassembled WGS sequence"/>
</dbReference>
<keyword evidence="1" id="KW-0472">Membrane</keyword>
<sequence>MTVIIAAVVGLTFLFGFGNVLSLALRLGVPVWVAPLIAPAVDLSILGLLLATRYLALHGASVVDLRPLRRFTLFVSADSLALNVPSLCPAW</sequence>
<name>A0ABQ2UEI8_9PSEU</name>
<proteinExistence type="predicted"/>
<dbReference type="InterPro" id="IPR021235">
    <property type="entry name" value="DUF2637"/>
</dbReference>
<evidence type="ECO:0000313" key="3">
    <source>
        <dbReference type="Proteomes" id="UP000649573"/>
    </source>
</evidence>
<keyword evidence="3" id="KW-1185">Reference proteome</keyword>
<keyword evidence="1" id="KW-0812">Transmembrane</keyword>
<organism evidence="2 3">
    <name type="scientific">Lentzea flava</name>
    <dbReference type="NCBI Taxonomy" id="103732"/>
    <lineage>
        <taxon>Bacteria</taxon>
        <taxon>Bacillati</taxon>
        <taxon>Actinomycetota</taxon>
        <taxon>Actinomycetes</taxon>
        <taxon>Pseudonocardiales</taxon>
        <taxon>Pseudonocardiaceae</taxon>
        <taxon>Lentzea</taxon>
    </lineage>
</organism>